<dbReference type="SUPFAM" id="SSF57716">
    <property type="entry name" value="Glucocorticoid receptor-like (DNA-binding domain)"/>
    <property type="match status" value="1"/>
</dbReference>
<evidence type="ECO:0000313" key="6">
    <source>
        <dbReference type="EMBL" id="CAL1241853.1"/>
    </source>
</evidence>
<keyword evidence="7" id="KW-1185">Reference proteome</keyword>
<evidence type="ECO:0000256" key="3">
    <source>
        <dbReference type="ARBA" id="ARBA00022833"/>
    </source>
</evidence>
<dbReference type="InterPro" id="IPR000962">
    <property type="entry name" value="Znf_DskA_TraR"/>
</dbReference>
<accession>A0ABM9NMI4</accession>
<sequence>MEMDDIDFAQHLEECDRNDALRRLRSAQEMAELQLVDEARGAVICLDCGAPIPDERLAVQRQAVRCIDCQREHDREQLLEARLYTTGNEL</sequence>
<dbReference type="Proteomes" id="UP001497493">
    <property type="component" value="Chromosome"/>
</dbReference>
<feature type="domain" description="Zinc finger DksA/TraR C4-type" evidence="5">
    <location>
        <begin position="44"/>
        <end position="75"/>
    </location>
</feature>
<protein>
    <submittedName>
        <fullName evidence="6">TraR/DksA family transcriptional regulator</fullName>
    </submittedName>
</protein>
<evidence type="ECO:0000256" key="2">
    <source>
        <dbReference type="ARBA" id="ARBA00022771"/>
    </source>
</evidence>
<evidence type="ECO:0000313" key="7">
    <source>
        <dbReference type="Proteomes" id="UP001497493"/>
    </source>
</evidence>
<keyword evidence="1" id="KW-0479">Metal-binding</keyword>
<reference evidence="6 7" key="1">
    <citation type="submission" date="2024-04" db="EMBL/GenBank/DDBJ databases">
        <authorList>
            <person name="Cremers G."/>
        </authorList>
    </citation>
    <scope>NUCLEOTIDE SEQUENCE [LARGE SCALE GENOMIC DNA]</scope>
    <source>
        <strain evidence="6">MeCH1-AG</strain>
    </source>
</reference>
<keyword evidence="2" id="KW-0863">Zinc-finger</keyword>
<proteinExistence type="predicted"/>
<evidence type="ECO:0000256" key="1">
    <source>
        <dbReference type="ARBA" id="ARBA00022723"/>
    </source>
</evidence>
<dbReference type="PROSITE" id="PS51128">
    <property type="entry name" value="ZF_DKSA_2"/>
    <property type="match status" value="1"/>
</dbReference>
<dbReference type="EMBL" id="OZ026884">
    <property type="protein sequence ID" value="CAL1241853.1"/>
    <property type="molecule type" value="Genomic_DNA"/>
</dbReference>
<organism evidence="6 7">
    <name type="scientific">Candidatus Methylocalor cossyra</name>
    <dbReference type="NCBI Taxonomy" id="3108543"/>
    <lineage>
        <taxon>Bacteria</taxon>
        <taxon>Pseudomonadati</taxon>
        <taxon>Pseudomonadota</taxon>
        <taxon>Gammaproteobacteria</taxon>
        <taxon>Methylococcales</taxon>
        <taxon>Methylococcaceae</taxon>
        <taxon>Candidatus Methylocalor</taxon>
    </lineage>
</organism>
<gene>
    <name evidence="6" type="ORF">MECH1_V1_3077</name>
</gene>
<dbReference type="Gene3D" id="1.20.120.910">
    <property type="entry name" value="DksA, coiled-coil domain"/>
    <property type="match status" value="1"/>
</dbReference>
<evidence type="ECO:0000256" key="4">
    <source>
        <dbReference type="PROSITE-ProRule" id="PRU00510"/>
    </source>
</evidence>
<keyword evidence="3" id="KW-0862">Zinc</keyword>
<feature type="zinc finger region" description="dksA C4-type" evidence="4">
    <location>
        <begin position="45"/>
        <end position="69"/>
    </location>
</feature>
<evidence type="ECO:0000259" key="5">
    <source>
        <dbReference type="Pfam" id="PF01258"/>
    </source>
</evidence>
<dbReference type="Pfam" id="PF01258">
    <property type="entry name" value="zf-dskA_traR"/>
    <property type="match status" value="1"/>
</dbReference>
<name>A0ABM9NMI4_9GAMM</name>